<dbReference type="Pfam" id="PF00460">
    <property type="entry name" value="Flg_bb_rod"/>
    <property type="match status" value="1"/>
</dbReference>
<dbReference type="InterPro" id="IPR053927">
    <property type="entry name" value="FlgK_helical"/>
</dbReference>
<keyword evidence="12" id="KW-1185">Reference proteome</keyword>
<keyword evidence="11" id="KW-0282">Flagellum</keyword>
<dbReference type="InterPro" id="IPR002371">
    <property type="entry name" value="FlgK"/>
</dbReference>
<protein>
    <recommendedName>
        <fullName evidence="4">Flagellar hook-associated protein 1</fullName>
    </recommendedName>
</protein>
<sequence length="644" mass="71495">MSTFGQLETGKRGLMAHQTALSTVAHNISNSSTEGYSRQRVRMSPTDPLYAPDLTRPERAGQIGTGVAVTRIERVRDFFIDSKILQSQEKSSYWQVRSRYLARIDQMYRENDGNSVRKVADQFWESWQDLSADPANLDARQQIAYRGQNLMDHINLRFEQLNGLRNQINEEIRIQVNEVNDLANNIGNLNKEILRSLAVGDQPNDLMDMRDLLVEELSQYIDISTDLRDTDEYQVHVGGFRLIQGADVQNFQLRASSESNGYFQVIWPKSSGNTMAEFEPVQFKGGSLKALLDLRDEDLGREITQLDELTMTYVAQVNEIHSSGVGYNGKTGVSFFEVFSETTNPLGNYDSNGDGNFDQTRLYQISGTERLSPTDVLGISGELSLGAPNGTIRVPYNATDTVQSVIERINQSGGDVRARLDRNGNLQLHATAESNFALSYVEDSSYFLTQYSGLMQSQSQEEPGNVFDGGQPDQVWLLRQDTANGGLGAGAAKWQVQLQRNPSASVRVNKAILTDPGTISSAKPSLLAGTVDGRQAPLGNNEIALEIAGLAHRPLMFGGRETMGDFFAGNIAEIGGKEHQADLFRSTFEGELKELQDMRKEVSSVNLDEEFTNMIKFQHGYNAAAKFIATFDKLMDVLMNQVGA</sequence>
<evidence type="ECO:0000313" key="11">
    <source>
        <dbReference type="EMBL" id="WGK68133.1"/>
    </source>
</evidence>
<keyword evidence="6" id="KW-0975">Bacterial flagellum</keyword>
<keyword evidence="11" id="KW-0966">Cell projection</keyword>
<dbReference type="InterPro" id="IPR001444">
    <property type="entry name" value="Flag_bb_rod_N"/>
</dbReference>
<dbReference type="EMBL" id="CP123443">
    <property type="protein sequence ID" value="WGK68133.1"/>
    <property type="molecule type" value="Genomic_DNA"/>
</dbReference>
<dbReference type="RefSeq" id="WP_326926299.1">
    <property type="nucleotide sequence ID" value="NZ_CP123443.1"/>
</dbReference>
<evidence type="ECO:0000256" key="3">
    <source>
        <dbReference type="ARBA" id="ARBA00009677"/>
    </source>
</evidence>
<dbReference type="Pfam" id="PF06429">
    <property type="entry name" value="Flg_bbr_C"/>
    <property type="match status" value="1"/>
</dbReference>
<dbReference type="Pfam" id="PF07196">
    <property type="entry name" value="Flagellin_IN"/>
    <property type="match status" value="1"/>
</dbReference>
<dbReference type="Pfam" id="PF22638">
    <property type="entry name" value="FlgK_D1"/>
    <property type="match status" value="1"/>
</dbReference>
<evidence type="ECO:0000256" key="6">
    <source>
        <dbReference type="ARBA" id="ARBA00023143"/>
    </source>
</evidence>
<evidence type="ECO:0000256" key="7">
    <source>
        <dbReference type="SAM" id="Coils"/>
    </source>
</evidence>
<evidence type="ECO:0000313" key="12">
    <source>
        <dbReference type="Proteomes" id="UP001228690"/>
    </source>
</evidence>
<evidence type="ECO:0000259" key="10">
    <source>
        <dbReference type="Pfam" id="PF22638"/>
    </source>
</evidence>
<dbReference type="InterPro" id="IPR010930">
    <property type="entry name" value="Flg_bb/hook_C_dom"/>
</dbReference>
<feature type="domain" description="Flagellar basal body rod protein N-terminal" evidence="8">
    <location>
        <begin position="7"/>
        <end position="36"/>
    </location>
</feature>
<dbReference type="Proteomes" id="UP001228690">
    <property type="component" value="Chromosome"/>
</dbReference>
<evidence type="ECO:0000256" key="5">
    <source>
        <dbReference type="ARBA" id="ARBA00022525"/>
    </source>
</evidence>
<comment type="subcellular location">
    <subcellularLocation>
        <location evidence="1">Bacterial flagellum</location>
    </subcellularLocation>
    <subcellularLocation>
        <location evidence="2">Secreted</location>
    </subcellularLocation>
</comment>
<proteinExistence type="inferred from homology"/>
<accession>A0ABY8MDZ9</accession>
<evidence type="ECO:0000259" key="8">
    <source>
        <dbReference type="Pfam" id="PF00460"/>
    </source>
</evidence>
<feature type="coiled-coil region" evidence="7">
    <location>
        <begin position="165"/>
        <end position="192"/>
    </location>
</feature>
<dbReference type="PANTHER" id="PTHR30033:SF1">
    <property type="entry name" value="FLAGELLAR HOOK-ASSOCIATED PROTEIN 1"/>
    <property type="match status" value="1"/>
</dbReference>
<dbReference type="SUPFAM" id="SSF64518">
    <property type="entry name" value="Phase 1 flagellin"/>
    <property type="match status" value="1"/>
</dbReference>
<evidence type="ECO:0000256" key="2">
    <source>
        <dbReference type="ARBA" id="ARBA00004613"/>
    </source>
</evidence>
<feature type="domain" description="Flagellar basal-body/hook protein C-terminal" evidence="9">
    <location>
        <begin position="601"/>
        <end position="640"/>
    </location>
</feature>
<organism evidence="11 12">
    <name type="scientific">Candidatus Haliotispira prima</name>
    <dbReference type="NCBI Taxonomy" id="3034016"/>
    <lineage>
        <taxon>Bacteria</taxon>
        <taxon>Pseudomonadati</taxon>
        <taxon>Spirochaetota</taxon>
        <taxon>Spirochaetia</taxon>
        <taxon>Spirochaetales</taxon>
        <taxon>Spirochaetaceae</taxon>
        <taxon>Candidatus Haliotispira</taxon>
    </lineage>
</organism>
<keyword evidence="5" id="KW-0964">Secreted</keyword>
<evidence type="ECO:0000259" key="9">
    <source>
        <dbReference type="Pfam" id="PF06429"/>
    </source>
</evidence>
<dbReference type="NCBIfam" id="TIGR02492">
    <property type="entry name" value="flgK_ends"/>
    <property type="match status" value="1"/>
</dbReference>
<name>A0ABY8MDZ9_9SPIO</name>
<evidence type="ECO:0000256" key="4">
    <source>
        <dbReference type="ARBA" id="ARBA00016244"/>
    </source>
</evidence>
<evidence type="ECO:0000256" key="1">
    <source>
        <dbReference type="ARBA" id="ARBA00004365"/>
    </source>
</evidence>
<reference evidence="11 12" key="1">
    <citation type="submission" date="2023-04" db="EMBL/GenBank/DDBJ databases">
        <title>Spirochaete genome identified in red abalone sample constitutes a novel genus.</title>
        <authorList>
            <person name="Sharma S.P."/>
            <person name="Purcell C.M."/>
            <person name="Hyde J.R."/>
            <person name="Severin A.J."/>
        </authorList>
    </citation>
    <scope>NUCLEOTIDE SEQUENCE [LARGE SCALE GENOMIC DNA]</scope>
    <source>
        <strain evidence="11 12">SP-2023</strain>
    </source>
</reference>
<dbReference type="PANTHER" id="PTHR30033">
    <property type="entry name" value="FLAGELLAR HOOK-ASSOCIATED PROTEIN 1"/>
    <property type="match status" value="1"/>
</dbReference>
<keyword evidence="7" id="KW-0175">Coiled coil</keyword>
<feature type="domain" description="Flagellar hook-associated protein FlgK helical" evidence="10">
    <location>
        <begin position="101"/>
        <end position="336"/>
    </location>
</feature>
<dbReference type="InterPro" id="IPR010810">
    <property type="entry name" value="Flagellin_hook_IN_motif"/>
</dbReference>
<dbReference type="PRINTS" id="PR01005">
    <property type="entry name" value="FLGHOOKAP1"/>
</dbReference>
<keyword evidence="11" id="KW-0969">Cilium</keyword>
<comment type="similarity">
    <text evidence="3">Belongs to the flagella basal body rod proteins family.</text>
</comment>
<gene>
    <name evidence="11" type="primary">flgK</name>
    <name evidence="11" type="ORF">P0082_06510</name>
</gene>